<comment type="caution">
    <text evidence="6">The sequence shown here is derived from an EMBL/GenBank/DDBJ whole genome shotgun (WGS) entry which is preliminary data.</text>
</comment>
<dbReference type="Pfam" id="PF00126">
    <property type="entry name" value="HTH_1"/>
    <property type="match status" value="1"/>
</dbReference>
<dbReference type="Gene3D" id="1.10.10.10">
    <property type="entry name" value="Winged helix-like DNA-binding domain superfamily/Winged helix DNA-binding domain"/>
    <property type="match status" value="1"/>
</dbReference>
<dbReference type="NCBIfam" id="NF011573">
    <property type="entry name" value="PRK14997.1"/>
    <property type="match status" value="1"/>
</dbReference>
<dbReference type="InterPro" id="IPR036388">
    <property type="entry name" value="WH-like_DNA-bd_sf"/>
</dbReference>
<evidence type="ECO:0000313" key="7">
    <source>
        <dbReference type="Proteomes" id="UP001257909"/>
    </source>
</evidence>
<keyword evidence="7" id="KW-1185">Reference proteome</keyword>
<dbReference type="InterPro" id="IPR058163">
    <property type="entry name" value="LysR-type_TF_proteobact-type"/>
</dbReference>
<evidence type="ECO:0000313" key="6">
    <source>
        <dbReference type="EMBL" id="MDR7122708.1"/>
    </source>
</evidence>
<dbReference type="Gene3D" id="3.40.190.290">
    <property type="match status" value="1"/>
</dbReference>
<dbReference type="EMBL" id="JAVDWR010000020">
    <property type="protein sequence ID" value="MDR7122708.1"/>
    <property type="molecule type" value="Genomic_DNA"/>
</dbReference>
<accession>A0ABU1W4P1</accession>
<gene>
    <name evidence="6" type="ORF">J2W69_003685</name>
</gene>
<sequence>MQDLNDLYYFVQSVEHGGFAPAGRALGIAKSKLSRRIALLEDRLGVRLLQRSTRHFIVTEVGQRYYEHCRAMLVEANAAQQLIDELAAEPAGVVRLTCPVGLLHFHVSAMLSEFMLRYPKVQVHLEATNRRADVMAEGLDLALRARPLPLEDSELILKVLSDRGQCLVAAPSLIAQYGTPQDPDDLSLFPAMSRARPEEIHSWQLCHADGTQVNLTFTPRYITTDMLTLKMAALAGVGIVQLPQLMLTTELADGRLIRLLPDWEPRREVIHLVYPSRRGQLPSVRALIDFFAEKYQTINEN</sequence>
<proteinExistence type="inferred from homology"/>
<name>A0ABU1W4P1_9GAMM</name>
<dbReference type="RefSeq" id="WP_310281151.1">
    <property type="nucleotide sequence ID" value="NZ_JAVDWR010000020.1"/>
</dbReference>
<dbReference type="PANTHER" id="PTHR30537">
    <property type="entry name" value="HTH-TYPE TRANSCRIPTIONAL REGULATOR"/>
    <property type="match status" value="1"/>
</dbReference>
<evidence type="ECO:0000256" key="4">
    <source>
        <dbReference type="ARBA" id="ARBA00023163"/>
    </source>
</evidence>
<keyword evidence="4" id="KW-0804">Transcription</keyword>
<dbReference type="SUPFAM" id="SSF53850">
    <property type="entry name" value="Periplasmic binding protein-like II"/>
    <property type="match status" value="1"/>
</dbReference>
<comment type="similarity">
    <text evidence="1">Belongs to the LysR transcriptional regulatory family.</text>
</comment>
<dbReference type="PROSITE" id="PS50931">
    <property type="entry name" value="HTH_LYSR"/>
    <property type="match status" value="1"/>
</dbReference>
<dbReference type="Proteomes" id="UP001257909">
    <property type="component" value="Unassembled WGS sequence"/>
</dbReference>
<dbReference type="InterPro" id="IPR000847">
    <property type="entry name" value="LysR_HTH_N"/>
</dbReference>
<feature type="domain" description="HTH lysR-type" evidence="5">
    <location>
        <begin position="1"/>
        <end position="59"/>
    </location>
</feature>
<protein>
    <submittedName>
        <fullName evidence="6">DNA-binding transcriptional LysR family regulator</fullName>
    </submittedName>
</protein>
<organism evidence="6 7">
    <name type="scientific">Rheinheimera soli</name>
    <dbReference type="NCBI Taxonomy" id="443616"/>
    <lineage>
        <taxon>Bacteria</taxon>
        <taxon>Pseudomonadati</taxon>
        <taxon>Pseudomonadota</taxon>
        <taxon>Gammaproteobacteria</taxon>
        <taxon>Chromatiales</taxon>
        <taxon>Chromatiaceae</taxon>
        <taxon>Rheinheimera</taxon>
    </lineage>
</organism>
<evidence type="ECO:0000256" key="2">
    <source>
        <dbReference type="ARBA" id="ARBA00023015"/>
    </source>
</evidence>
<dbReference type="InterPro" id="IPR036390">
    <property type="entry name" value="WH_DNA-bd_sf"/>
</dbReference>
<dbReference type="InterPro" id="IPR005119">
    <property type="entry name" value="LysR_subst-bd"/>
</dbReference>
<dbReference type="Pfam" id="PF03466">
    <property type="entry name" value="LysR_substrate"/>
    <property type="match status" value="1"/>
</dbReference>
<dbReference type="SUPFAM" id="SSF46785">
    <property type="entry name" value="Winged helix' DNA-binding domain"/>
    <property type="match status" value="1"/>
</dbReference>
<evidence type="ECO:0000259" key="5">
    <source>
        <dbReference type="PROSITE" id="PS50931"/>
    </source>
</evidence>
<keyword evidence="3 6" id="KW-0238">DNA-binding</keyword>
<evidence type="ECO:0000256" key="1">
    <source>
        <dbReference type="ARBA" id="ARBA00009437"/>
    </source>
</evidence>
<dbReference type="PANTHER" id="PTHR30537:SF31">
    <property type="entry name" value="TRANSCRIPTIONAL REGULATOR, LYSR FAMILY"/>
    <property type="match status" value="1"/>
</dbReference>
<keyword evidence="2" id="KW-0805">Transcription regulation</keyword>
<dbReference type="CDD" id="cd08473">
    <property type="entry name" value="PBP2_CrgA_like_4"/>
    <property type="match status" value="1"/>
</dbReference>
<evidence type="ECO:0000256" key="3">
    <source>
        <dbReference type="ARBA" id="ARBA00023125"/>
    </source>
</evidence>
<reference evidence="6 7" key="1">
    <citation type="submission" date="2023-07" db="EMBL/GenBank/DDBJ databases">
        <title>Sorghum-associated microbial communities from plants grown in Nebraska, USA.</title>
        <authorList>
            <person name="Schachtman D."/>
        </authorList>
    </citation>
    <scope>NUCLEOTIDE SEQUENCE [LARGE SCALE GENOMIC DNA]</scope>
    <source>
        <strain evidence="6 7">4138</strain>
    </source>
</reference>
<dbReference type="GO" id="GO:0003677">
    <property type="term" value="F:DNA binding"/>
    <property type="evidence" value="ECO:0007669"/>
    <property type="project" value="UniProtKB-KW"/>
</dbReference>